<comment type="catalytic activity">
    <reaction evidence="1">
        <text>ATP + protein L-histidine = ADP + protein N-phospho-L-histidine.</text>
        <dbReference type="EC" id="2.7.13.3"/>
    </reaction>
</comment>
<dbReference type="Gene3D" id="1.10.10.10">
    <property type="entry name" value="Winged helix-like DNA-binding domain superfamily/Winged helix DNA-binding domain"/>
    <property type="match status" value="1"/>
</dbReference>
<keyword evidence="5" id="KW-0418">Kinase</keyword>
<protein>
    <recommendedName>
        <fullName evidence="2">histidine kinase</fullName>
        <ecNumber evidence="2">2.7.13.3</ecNumber>
    </recommendedName>
</protein>
<evidence type="ECO:0000256" key="4">
    <source>
        <dbReference type="ARBA" id="ARBA00022679"/>
    </source>
</evidence>
<feature type="domain" description="PAS" evidence="6">
    <location>
        <begin position="40"/>
        <end position="85"/>
    </location>
</feature>
<evidence type="ECO:0000256" key="5">
    <source>
        <dbReference type="ARBA" id="ARBA00022777"/>
    </source>
</evidence>
<keyword evidence="4" id="KW-0808">Transferase</keyword>
<dbReference type="InterPro" id="IPR052162">
    <property type="entry name" value="Sensor_kinase/Photoreceptor"/>
</dbReference>
<evidence type="ECO:0000259" key="7">
    <source>
        <dbReference type="PROSITE" id="PS50921"/>
    </source>
</evidence>
<dbReference type="AlphaFoldDB" id="A0A917FUI2"/>
<dbReference type="GO" id="GO:0004673">
    <property type="term" value="F:protein histidine kinase activity"/>
    <property type="evidence" value="ECO:0007669"/>
    <property type="project" value="UniProtKB-EC"/>
</dbReference>
<dbReference type="PROSITE" id="PS50112">
    <property type="entry name" value="PAS"/>
    <property type="match status" value="1"/>
</dbReference>
<keyword evidence="3" id="KW-0597">Phosphoprotein</keyword>
<dbReference type="InterPro" id="IPR036388">
    <property type="entry name" value="WH-like_DNA-bd_sf"/>
</dbReference>
<reference evidence="8" key="1">
    <citation type="journal article" date="2014" name="Int. J. Syst. Evol. Microbiol.">
        <title>Complete genome sequence of Corynebacterium casei LMG S-19264T (=DSM 44701T), isolated from a smear-ripened cheese.</title>
        <authorList>
            <consortium name="US DOE Joint Genome Institute (JGI-PGF)"/>
            <person name="Walter F."/>
            <person name="Albersmeier A."/>
            <person name="Kalinowski J."/>
            <person name="Ruckert C."/>
        </authorList>
    </citation>
    <scope>NUCLEOTIDE SEQUENCE</scope>
    <source>
        <strain evidence="8">CCM 7905</strain>
    </source>
</reference>
<dbReference type="Pfam" id="PF08447">
    <property type="entry name" value="PAS_3"/>
    <property type="match status" value="1"/>
</dbReference>
<evidence type="ECO:0000313" key="8">
    <source>
        <dbReference type="EMBL" id="GGG03772.1"/>
    </source>
</evidence>
<dbReference type="InterPro" id="IPR005561">
    <property type="entry name" value="ANTAR"/>
</dbReference>
<keyword evidence="9" id="KW-1185">Reference proteome</keyword>
<sequence>MRTQQRQPQPRRTRDMTIGPLATPRVGRYRYTVGTGELNWSDDLYEIYGYKPGELALTLEAVVEHCHPDERQRAQEVVANTIETGDRCLYAHRIVTKNGTLRDVVILGDAEYDADGAFVDVAGYVLDVTEHTDRVVTNRLGQELDGIVDARAVIEQAKGILMLAFGIDADKAFAVLAWQSQTKNVKLRHLACRIIADVTDNASLAAPIKESFEDLLLSAHSRIDQA</sequence>
<dbReference type="Gene3D" id="3.30.450.20">
    <property type="entry name" value="PAS domain"/>
    <property type="match status" value="1"/>
</dbReference>
<dbReference type="Pfam" id="PF03861">
    <property type="entry name" value="ANTAR"/>
    <property type="match status" value="1"/>
</dbReference>
<dbReference type="PROSITE" id="PS50921">
    <property type="entry name" value="ANTAR"/>
    <property type="match status" value="1"/>
</dbReference>
<dbReference type="NCBIfam" id="TIGR00229">
    <property type="entry name" value="sensory_box"/>
    <property type="match status" value="1"/>
</dbReference>
<dbReference type="InterPro" id="IPR000014">
    <property type="entry name" value="PAS"/>
</dbReference>
<organism evidence="8 9">
    <name type="scientific">Rhodococcoides trifolii</name>
    <dbReference type="NCBI Taxonomy" id="908250"/>
    <lineage>
        <taxon>Bacteria</taxon>
        <taxon>Bacillati</taxon>
        <taxon>Actinomycetota</taxon>
        <taxon>Actinomycetes</taxon>
        <taxon>Mycobacteriales</taxon>
        <taxon>Nocardiaceae</taxon>
        <taxon>Rhodococcoides</taxon>
    </lineage>
</organism>
<proteinExistence type="predicted"/>
<dbReference type="InterPro" id="IPR035965">
    <property type="entry name" value="PAS-like_dom_sf"/>
</dbReference>
<dbReference type="PANTHER" id="PTHR43304">
    <property type="entry name" value="PHYTOCHROME-LIKE PROTEIN CPH1"/>
    <property type="match status" value="1"/>
</dbReference>
<evidence type="ECO:0000256" key="1">
    <source>
        <dbReference type="ARBA" id="ARBA00000085"/>
    </source>
</evidence>
<evidence type="ECO:0000259" key="6">
    <source>
        <dbReference type="PROSITE" id="PS50112"/>
    </source>
</evidence>
<dbReference type="SUPFAM" id="SSF55785">
    <property type="entry name" value="PYP-like sensor domain (PAS domain)"/>
    <property type="match status" value="1"/>
</dbReference>
<evidence type="ECO:0000256" key="2">
    <source>
        <dbReference type="ARBA" id="ARBA00012438"/>
    </source>
</evidence>
<dbReference type="Proteomes" id="UP000654257">
    <property type="component" value="Unassembled WGS sequence"/>
</dbReference>
<dbReference type="PANTHER" id="PTHR43304:SF1">
    <property type="entry name" value="PAC DOMAIN-CONTAINING PROTEIN"/>
    <property type="match status" value="1"/>
</dbReference>
<dbReference type="EC" id="2.7.13.3" evidence="2"/>
<reference evidence="8" key="2">
    <citation type="submission" date="2020-09" db="EMBL/GenBank/DDBJ databases">
        <authorList>
            <person name="Sun Q."/>
            <person name="Sedlacek I."/>
        </authorList>
    </citation>
    <scope>NUCLEOTIDE SEQUENCE</scope>
    <source>
        <strain evidence="8">CCM 7905</strain>
    </source>
</reference>
<dbReference type="Gene3D" id="2.10.70.100">
    <property type="match status" value="1"/>
</dbReference>
<dbReference type="InterPro" id="IPR013655">
    <property type="entry name" value="PAS_fold_3"/>
</dbReference>
<dbReference type="GO" id="GO:0003723">
    <property type="term" value="F:RNA binding"/>
    <property type="evidence" value="ECO:0007669"/>
    <property type="project" value="InterPro"/>
</dbReference>
<name>A0A917FUI2_9NOCA</name>
<comment type="caution">
    <text evidence="8">The sequence shown here is derived from an EMBL/GenBank/DDBJ whole genome shotgun (WGS) entry which is preliminary data.</text>
</comment>
<feature type="domain" description="ANTAR" evidence="7">
    <location>
        <begin position="134"/>
        <end position="195"/>
    </location>
</feature>
<evidence type="ECO:0000256" key="3">
    <source>
        <dbReference type="ARBA" id="ARBA00022553"/>
    </source>
</evidence>
<accession>A0A917FUI2</accession>
<dbReference type="EMBL" id="BMCU01000002">
    <property type="protein sequence ID" value="GGG03772.1"/>
    <property type="molecule type" value="Genomic_DNA"/>
</dbReference>
<gene>
    <name evidence="8" type="ORF">GCM10007304_17340</name>
</gene>
<dbReference type="SMART" id="SM01012">
    <property type="entry name" value="ANTAR"/>
    <property type="match status" value="1"/>
</dbReference>
<evidence type="ECO:0000313" key="9">
    <source>
        <dbReference type="Proteomes" id="UP000654257"/>
    </source>
</evidence>